<sequence length="45" mass="5000">MIFRTPIRKAGATFSRSREEIPFRFDRAGANGDRVGFEGLLAVEG</sequence>
<organism evidence="1 2">
    <name type="scientific">Pannus brasiliensis CCIBt3594</name>
    <dbReference type="NCBI Taxonomy" id="1427578"/>
    <lineage>
        <taxon>Bacteria</taxon>
        <taxon>Bacillati</taxon>
        <taxon>Cyanobacteriota</taxon>
        <taxon>Cyanophyceae</taxon>
        <taxon>Oscillatoriophycideae</taxon>
        <taxon>Chroococcales</taxon>
        <taxon>Microcystaceae</taxon>
        <taxon>Pannus</taxon>
    </lineage>
</organism>
<protein>
    <submittedName>
        <fullName evidence="1">Uncharacterized protein</fullName>
    </submittedName>
</protein>
<dbReference type="EMBL" id="JBAFSM010000049">
    <property type="protein sequence ID" value="MEG3439447.1"/>
    <property type="molecule type" value="Genomic_DNA"/>
</dbReference>
<gene>
    <name evidence="1" type="ORF">V0288_20135</name>
</gene>
<name>A0AAW9QYI9_9CHRO</name>
<dbReference type="AlphaFoldDB" id="A0AAW9QYI9"/>
<evidence type="ECO:0000313" key="1">
    <source>
        <dbReference type="EMBL" id="MEG3439447.1"/>
    </source>
</evidence>
<reference evidence="1 2" key="1">
    <citation type="submission" date="2024-01" db="EMBL/GenBank/DDBJ databases">
        <title>Genomic insights into the taxonomy and metabolism of the cyanobacterium Pannus brasiliensis CCIBt3594.</title>
        <authorList>
            <person name="Machado M."/>
            <person name="Botero N.B."/>
            <person name="Andreote A.P.D."/>
            <person name="Feitosa A.M.T."/>
            <person name="Popin R."/>
            <person name="Sivonen K."/>
            <person name="Fiore M.F."/>
        </authorList>
    </citation>
    <scope>NUCLEOTIDE SEQUENCE [LARGE SCALE GENOMIC DNA]</scope>
    <source>
        <strain evidence="1 2">CCIBt3594</strain>
    </source>
</reference>
<accession>A0AAW9QYI9</accession>
<dbReference type="RefSeq" id="WP_332866933.1">
    <property type="nucleotide sequence ID" value="NZ_JBAFSM010000049.1"/>
</dbReference>
<keyword evidence="2" id="KW-1185">Reference proteome</keyword>
<dbReference type="Proteomes" id="UP001328733">
    <property type="component" value="Unassembled WGS sequence"/>
</dbReference>
<comment type="caution">
    <text evidence="1">The sequence shown here is derived from an EMBL/GenBank/DDBJ whole genome shotgun (WGS) entry which is preliminary data.</text>
</comment>
<evidence type="ECO:0000313" key="2">
    <source>
        <dbReference type="Proteomes" id="UP001328733"/>
    </source>
</evidence>
<proteinExistence type="predicted"/>